<feature type="region of interest" description="Disordered" evidence="2">
    <location>
        <begin position="141"/>
        <end position="166"/>
    </location>
</feature>
<dbReference type="InParanoid" id="A0A077ZRX9"/>
<feature type="compositionally biased region" description="Polar residues" evidence="2">
    <location>
        <begin position="543"/>
        <end position="556"/>
    </location>
</feature>
<feature type="region of interest" description="Disordered" evidence="2">
    <location>
        <begin position="673"/>
        <end position="694"/>
    </location>
</feature>
<feature type="region of interest" description="Disordered" evidence="2">
    <location>
        <begin position="470"/>
        <end position="491"/>
    </location>
</feature>
<evidence type="ECO:0000256" key="2">
    <source>
        <dbReference type="SAM" id="MobiDB-lite"/>
    </source>
</evidence>
<organism evidence="3 4">
    <name type="scientific">Stylonychia lemnae</name>
    <name type="common">Ciliate</name>
    <dbReference type="NCBI Taxonomy" id="5949"/>
    <lineage>
        <taxon>Eukaryota</taxon>
        <taxon>Sar</taxon>
        <taxon>Alveolata</taxon>
        <taxon>Ciliophora</taxon>
        <taxon>Intramacronucleata</taxon>
        <taxon>Spirotrichea</taxon>
        <taxon>Stichotrichia</taxon>
        <taxon>Sporadotrichida</taxon>
        <taxon>Oxytrichidae</taxon>
        <taxon>Stylonychinae</taxon>
        <taxon>Stylonychia</taxon>
    </lineage>
</organism>
<evidence type="ECO:0000256" key="1">
    <source>
        <dbReference type="SAM" id="Coils"/>
    </source>
</evidence>
<feature type="compositionally biased region" description="Low complexity" evidence="2">
    <location>
        <begin position="116"/>
        <end position="126"/>
    </location>
</feature>
<feature type="region of interest" description="Disordered" evidence="2">
    <location>
        <begin position="532"/>
        <end position="556"/>
    </location>
</feature>
<reference evidence="3 4" key="1">
    <citation type="submission" date="2014-06" db="EMBL/GenBank/DDBJ databases">
        <authorList>
            <person name="Swart Estienne"/>
        </authorList>
    </citation>
    <scope>NUCLEOTIDE SEQUENCE [LARGE SCALE GENOMIC DNA]</scope>
    <source>
        <strain evidence="3 4">130c</strain>
    </source>
</reference>
<sequence length="694" mass="80113">MSLQNYTSICPVARPNSGFKSKSPLFSLKRYSNQTKEQLAQETQKQQSGSEIDQTNLSSQYYTLNQTKLNQSKQEGIVRNLNTSQDINSKTKKNSSSSGRLVSYQARRDEKKVNKSQSSRSQSQSQFIDQEQKDAYLTAFDETTPKPLLLRPKQQSLHERRQTQNDYKMNSQTPQIVEKYDKKMPIIVEDVSNYADKTQVAKHQDLNELKEQLEKQQQDIEMQRSLQQINIESFDSNSPQLKLENLVNLWSKIKSAHQDINNSRENSKDRKALKYFNKNLHIEAPMVNIDKVELKKANSTQNQNICSINHGILTDEYCNLNYQRNYENTSQQDLSALNNSHFEALQPRVNDPQKIQKSLALLKSRQLSTNNRTQIKDQTLIHNMSIQDKEGGISSLQQLQITPIQLAKQILEKNKQYFEKQTNQKSSKKSNSNNTSNISTPSKLNNLNSTTYIQSIKKQYLTSYKQNLQMSPKIKNKPQMREDSVESNNEALSKDRFFSSTIESNKQANENRQDKLNYIISQVKHKIDLQDYDQQQPQRQESSKLTLIPQKQRSIHQRNSMIEQQCQKLIPDNSIEEHNLELKTENQVRLNNHHTIKVQQLNSTQSGQNQDSLRINSLSKILPSKLKQPTVINKTPSNQAMHKLDNNKLNQTAKLMALKQRGINKVLTTNSQGTTRFSSKRNSLQSGILQTKIK</sequence>
<dbReference type="AlphaFoldDB" id="A0A077ZRX9"/>
<feature type="compositionally biased region" description="Low complexity" evidence="2">
    <location>
        <begin position="420"/>
        <end position="443"/>
    </location>
</feature>
<feature type="region of interest" description="Disordered" evidence="2">
    <location>
        <begin position="82"/>
        <end position="129"/>
    </location>
</feature>
<keyword evidence="4" id="KW-1185">Reference proteome</keyword>
<accession>A0A077ZRX9</accession>
<keyword evidence="1" id="KW-0175">Coiled coil</keyword>
<protein>
    <submittedName>
        <fullName evidence="3">Uncharacterized protein</fullName>
    </submittedName>
</protein>
<feature type="region of interest" description="Disordered" evidence="2">
    <location>
        <begin position="419"/>
        <end position="446"/>
    </location>
</feature>
<gene>
    <name evidence="3" type="primary">Contig10140.g518</name>
    <name evidence="3" type="ORF">STYLEM_1191</name>
</gene>
<evidence type="ECO:0000313" key="4">
    <source>
        <dbReference type="Proteomes" id="UP000039865"/>
    </source>
</evidence>
<name>A0A077ZRX9_STYLE</name>
<proteinExistence type="predicted"/>
<dbReference type="EMBL" id="CCKQ01001132">
    <property type="protein sequence ID" value="CDW72234.1"/>
    <property type="molecule type" value="Genomic_DNA"/>
</dbReference>
<evidence type="ECO:0000313" key="3">
    <source>
        <dbReference type="EMBL" id="CDW72234.1"/>
    </source>
</evidence>
<feature type="coiled-coil region" evidence="1">
    <location>
        <begin position="199"/>
        <end position="226"/>
    </location>
</feature>
<dbReference type="Proteomes" id="UP000039865">
    <property type="component" value="Unassembled WGS sequence"/>
</dbReference>